<evidence type="ECO:0000313" key="2">
    <source>
        <dbReference type="Proteomes" id="UP001065298"/>
    </source>
</evidence>
<organism evidence="1 2">
    <name type="scientific">Fusarium keratoplasticum</name>
    <dbReference type="NCBI Taxonomy" id="1328300"/>
    <lineage>
        <taxon>Eukaryota</taxon>
        <taxon>Fungi</taxon>
        <taxon>Dikarya</taxon>
        <taxon>Ascomycota</taxon>
        <taxon>Pezizomycotina</taxon>
        <taxon>Sordariomycetes</taxon>
        <taxon>Hypocreomycetidae</taxon>
        <taxon>Hypocreales</taxon>
        <taxon>Nectriaceae</taxon>
        <taxon>Fusarium</taxon>
        <taxon>Fusarium solani species complex</taxon>
    </lineage>
</organism>
<protein>
    <submittedName>
        <fullName evidence="1">Uncharacterized protein</fullName>
    </submittedName>
</protein>
<dbReference type="EMBL" id="CM046508">
    <property type="protein sequence ID" value="KAI8665781.1"/>
    <property type="molecule type" value="Genomic_DNA"/>
</dbReference>
<dbReference type="Proteomes" id="UP001065298">
    <property type="component" value="Chromosome 6"/>
</dbReference>
<keyword evidence="2" id="KW-1185">Reference proteome</keyword>
<name>A0ACC0QR40_9HYPO</name>
<reference evidence="1" key="1">
    <citation type="submission" date="2022-06" db="EMBL/GenBank/DDBJ databases">
        <title>Fusarium solani species complex genomes reveal bases of compartmentalisation and animal pathogenesis.</title>
        <authorList>
            <person name="Tsai I.J."/>
        </authorList>
    </citation>
    <scope>NUCLEOTIDE SEQUENCE</scope>
    <source>
        <strain evidence="1">Fu6.1</strain>
    </source>
</reference>
<sequence length="452" mass="50582">MDPIEAGAPRSPSDNIASIPSATPRRHLKRNSAACERCRRRKQKCDGRLPSCGPCLLVQARCIPSDRLVIRPDPNCQCEALKQKVQDLEGQLEALRAERSNESRGCLEPSQDFPQECGSSVVDHDDHVYRGRILRPTFSGSILEPALRGSPWQLWAADQDSQSSPTPVDLIGGLPAVQSEGLVEIFFTNRWPQLPVLHKPSFIENDFLPLTKGEPGRPLSPFRVYMVLAIASAETSNFRGAQQQHNSHNSFFQTAIRDLDLVLGADDLDCIQCLLLLCLYGANEPQSVNMWYTLGLALRIGLGIDLHREESSNASQSLLSQQMARRLFWCIYTMDRSMSIAMGRPLSINDSDITVPFPLQLTDEQLCHPEAAPNMVQDPRDMSTFLHVIKLRQINAAIYVSLHAASGNTTKDYDSLDAVRQAHYTSLNTWLVTAPRYGPETFARRVEWAFCW</sequence>
<gene>
    <name evidence="1" type="ORF">NCS57_00800700</name>
</gene>
<accession>A0ACC0QR40</accession>
<comment type="caution">
    <text evidence="1">The sequence shown here is derived from an EMBL/GenBank/DDBJ whole genome shotgun (WGS) entry which is preliminary data.</text>
</comment>
<proteinExistence type="predicted"/>
<evidence type="ECO:0000313" key="1">
    <source>
        <dbReference type="EMBL" id="KAI8665781.1"/>
    </source>
</evidence>